<name>A0ABM0V6G2_CAMSA</name>
<dbReference type="InterPro" id="IPR012340">
    <property type="entry name" value="NA-bd_OB-fold"/>
</dbReference>
<reference evidence="4" key="2">
    <citation type="submission" date="2025-08" db="UniProtKB">
        <authorList>
            <consortium name="RefSeq"/>
        </authorList>
    </citation>
    <scope>IDENTIFICATION</scope>
    <source>
        <tissue evidence="4">Leaf</tissue>
    </source>
</reference>
<sequence>MNTSVVSFADLKAGCLHQQIVGRMLRHWPARNVKKGGQLMGVDFLLIDEKSTVMQGSINVTYLSKFENSLRDGAIYQISGFEVTRSNYRFKLTDFHFSIRFTPTTVFDEVDESVSRIPNEHFRFRSYEQLVSLANTNTELPDIIGQVCSSKAYRNGMTQVLERMLVHISLESGEKVRLSAFDEHATSLEKLTQRFSSAELYLNATSGTKFYTDGDVATTRKYAESLKLKETEGTNSIAPSHGVEKIEHVSIDELNQFVATADPQEAEFLCNATVTDIQAQRGWSFISCAACGTKMVKKLSSLTCNNFKCGSTTAIGDVKYRVELVVHDGISTAVFVAFDKDMVKLTNIQATTLASQLADNEHNLETVASIPKVVSEIVGKKFTFQIKLTSFNFTPHHQSFTVSRIYETTEVLPGPTFKEAQGGDIVDLGVKSPATNPTHLQMSSTSSSIEKESQELYIDSGDLAEETSSSSGRNEKQKKQKCN</sequence>
<dbReference type="SUPFAM" id="SSF50249">
    <property type="entry name" value="Nucleic acid-binding proteins"/>
    <property type="match status" value="2"/>
</dbReference>
<evidence type="ECO:0000259" key="2">
    <source>
        <dbReference type="Pfam" id="PF02721"/>
    </source>
</evidence>
<feature type="compositionally biased region" description="Polar residues" evidence="1">
    <location>
        <begin position="433"/>
        <end position="442"/>
    </location>
</feature>
<keyword evidence="3" id="KW-1185">Reference proteome</keyword>
<organism evidence="3 4">
    <name type="scientific">Camelina sativa</name>
    <name type="common">False flax</name>
    <name type="synonym">Myagrum sativum</name>
    <dbReference type="NCBI Taxonomy" id="90675"/>
    <lineage>
        <taxon>Eukaryota</taxon>
        <taxon>Viridiplantae</taxon>
        <taxon>Streptophyta</taxon>
        <taxon>Embryophyta</taxon>
        <taxon>Tracheophyta</taxon>
        <taxon>Spermatophyta</taxon>
        <taxon>Magnoliopsida</taxon>
        <taxon>eudicotyledons</taxon>
        <taxon>Gunneridae</taxon>
        <taxon>Pentapetalae</taxon>
        <taxon>rosids</taxon>
        <taxon>malvids</taxon>
        <taxon>Brassicales</taxon>
        <taxon>Brassicaceae</taxon>
        <taxon>Camelineae</taxon>
        <taxon>Camelina</taxon>
    </lineage>
</organism>
<dbReference type="PANTHER" id="PTHR47165:SF4">
    <property type="entry name" value="OS03G0429900 PROTEIN"/>
    <property type="match status" value="1"/>
</dbReference>
<dbReference type="Pfam" id="PF02721">
    <property type="entry name" value="DUF223"/>
    <property type="match status" value="1"/>
</dbReference>
<dbReference type="Gene3D" id="2.40.50.140">
    <property type="entry name" value="Nucleic acid-binding proteins"/>
    <property type="match status" value="3"/>
</dbReference>
<reference evidence="3" key="1">
    <citation type="journal article" date="2014" name="Nat. Commun.">
        <title>The emerging biofuel crop Camelina sativa retains a highly undifferentiated hexaploid genome structure.</title>
        <authorList>
            <person name="Kagale S."/>
            <person name="Koh C."/>
            <person name="Nixon J."/>
            <person name="Bollina V."/>
            <person name="Clarke W.E."/>
            <person name="Tuteja R."/>
            <person name="Spillane C."/>
            <person name="Robinson S.J."/>
            <person name="Links M.G."/>
            <person name="Clarke C."/>
            <person name="Higgins E.E."/>
            <person name="Huebert T."/>
            <person name="Sharpe A.G."/>
            <person name="Parkin I.A."/>
        </authorList>
    </citation>
    <scope>NUCLEOTIDE SEQUENCE [LARGE SCALE GENOMIC DNA]</scope>
    <source>
        <strain evidence="3">cv. DH55</strain>
    </source>
</reference>
<dbReference type="RefSeq" id="XP_010451599.1">
    <property type="nucleotide sequence ID" value="XM_010453297.1"/>
</dbReference>
<feature type="domain" description="Replication protein A 70 kDa DNA-binding subunit B/D first OB fold" evidence="2">
    <location>
        <begin position="21"/>
        <end position="107"/>
    </location>
</feature>
<feature type="region of interest" description="Disordered" evidence="1">
    <location>
        <begin position="431"/>
        <end position="483"/>
    </location>
</feature>
<accession>A0ABM0V6G2</accession>
<gene>
    <name evidence="4" type="primary">LOC104733744</name>
</gene>
<dbReference type="PANTHER" id="PTHR47165">
    <property type="entry name" value="OS03G0429900 PROTEIN"/>
    <property type="match status" value="1"/>
</dbReference>
<evidence type="ECO:0000313" key="4">
    <source>
        <dbReference type="RefSeq" id="XP_010451599.1"/>
    </source>
</evidence>
<dbReference type="GeneID" id="104733744"/>
<dbReference type="Proteomes" id="UP000694864">
    <property type="component" value="Chromosome 12"/>
</dbReference>
<proteinExistence type="predicted"/>
<protein>
    <submittedName>
        <fullName evidence="4">Uncharacterized protein LOC104733744</fullName>
    </submittedName>
</protein>
<dbReference type="CDD" id="cd04480">
    <property type="entry name" value="RPA1_DBD_A_like"/>
    <property type="match status" value="1"/>
</dbReference>
<evidence type="ECO:0000256" key="1">
    <source>
        <dbReference type="SAM" id="MobiDB-lite"/>
    </source>
</evidence>
<evidence type="ECO:0000313" key="3">
    <source>
        <dbReference type="Proteomes" id="UP000694864"/>
    </source>
</evidence>
<dbReference type="InterPro" id="IPR003871">
    <property type="entry name" value="RFA1B/D_OB_1st"/>
</dbReference>